<protein>
    <submittedName>
        <fullName evidence="3">HU family DNA-binding protein</fullName>
    </submittedName>
</protein>
<dbReference type="InterPro" id="IPR000119">
    <property type="entry name" value="Hist_DNA-bd"/>
</dbReference>
<dbReference type="RefSeq" id="WP_196986057.1">
    <property type="nucleotide sequence ID" value="NZ_JADWYS010000001.1"/>
</dbReference>
<accession>A0A931H465</accession>
<dbReference type="SUPFAM" id="SSF47729">
    <property type="entry name" value="IHF-like DNA-binding proteins"/>
    <property type="match status" value="1"/>
</dbReference>
<organism evidence="3 4">
    <name type="scientific">Caenimonas aquaedulcis</name>
    <dbReference type="NCBI Taxonomy" id="2793270"/>
    <lineage>
        <taxon>Bacteria</taxon>
        <taxon>Pseudomonadati</taxon>
        <taxon>Pseudomonadota</taxon>
        <taxon>Betaproteobacteria</taxon>
        <taxon>Burkholderiales</taxon>
        <taxon>Comamonadaceae</taxon>
        <taxon>Caenimonas</taxon>
    </lineage>
</organism>
<dbReference type="Pfam" id="PF00216">
    <property type="entry name" value="Bac_DNA_binding"/>
    <property type="match status" value="1"/>
</dbReference>
<reference evidence="3" key="1">
    <citation type="submission" date="2020-11" db="EMBL/GenBank/DDBJ databases">
        <title>Bacterial whole genome sequence for Caenimonas sp. DR4.4.</title>
        <authorList>
            <person name="Le V."/>
            <person name="Ko S.-R."/>
            <person name="Ahn C.-Y."/>
            <person name="Oh H.-M."/>
        </authorList>
    </citation>
    <scope>NUCLEOTIDE SEQUENCE</scope>
    <source>
        <strain evidence="3">DR4.4</strain>
    </source>
</reference>
<evidence type="ECO:0000256" key="2">
    <source>
        <dbReference type="ARBA" id="ARBA00023125"/>
    </source>
</evidence>
<evidence type="ECO:0000313" key="3">
    <source>
        <dbReference type="EMBL" id="MBG9388182.1"/>
    </source>
</evidence>
<gene>
    <name evidence="3" type="ORF">I5803_09135</name>
</gene>
<comment type="caution">
    <text evidence="3">The sequence shown here is derived from an EMBL/GenBank/DDBJ whole genome shotgun (WGS) entry which is preliminary data.</text>
</comment>
<dbReference type="GO" id="GO:0003677">
    <property type="term" value="F:DNA binding"/>
    <property type="evidence" value="ECO:0007669"/>
    <property type="project" value="UniProtKB-KW"/>
</dbReference>
<keyword evidence="4" id="KW-1185">Reference proteome</keyword>
<name>A0A931H465_9BURK</name>
<comment type="similarity">
    <text evidence="1">Belongs to the bacterial histone-like protein family.</text>
</comment>
<dbReference type="GO" id="GO:0030527">
    <property type="term" value="F:structural constituent of chromatin"/>
    <property type="evidence" value="ECO:0007669"/>
    <property type="project" value="InterPro"/>
</dbReference>
<dbReference type="Proteomes" id="UP000651050">
    <property type="component" value="Unassembled WGS sequence"/>
</dbReference>
<proteinExistence type="inferred from homology"/>
<dbReference type="EMBL" id="JADWYS010000001">
    <property type="protein sequence ID" value="MBG9388182.1"/>
    <property type="molecule type" value="Genomic_DNA"/>
</dbReference>
<dbReference type="Gene3D" id="4.10.520.10">
    <property type="entry name" value="IHF-like DNA-binding proteins"/>
    <property type="match status" value="1"/>
</dbReference>
<evidence type="ECO:0000313" key="4">
    <source>
        <dbReference type="Proteomes" id="UP000651050"/>
    </source>
</evidence>
<dbReference type="InterPro" id="IPR010992">
    <property type="entry name" value="IHF-like_DNA-bd_dom_sf"/>
</dbReference>
<dbReference type="AlphaFoldDB" id="A0A931H465"/>
<sequence length="85" mass="9207">MTINELVDQVKAAGGKQFEAVPDPKARALVRAVLAEIGKQIQAGGSEPVRIPGFGAFRTTEVEREKDGAKTLVKKIHFRPLPAKQ</sequence>
<evidence type="ECO:0000256" key="1">
    <source>
        <dbReference type="ARBA" id="ARBA00010529"/>
    </source>
</evidence>
<keyword evidence="2 3" id="KW-0238">DNA-binding</keyword>